<dbReference type="Proteomes" id="UP000297318">
    <property type="component" value="Unassembled WGS sequence"/>
</dbReference>
<evidence type="ECO:0000259" key="3">
    <source>
        <dbReference type="Pfam" id="PF00188"/>
    </source>
</evidence>
<dbReference type="InterPro" id="IPR035940">
    <property type="entry name" value="CAP_sf"/>
</dbReference>
<evidence type="ECO:0000313" key="5">
    <source>
        <dbReference type="Proteomes" id="UP000297318"/>
    </source>
</evidence>
<dbReference type="AlphaFoldDB" id="A0A4Z1E7Y9"/>
<feature type="region of interest" description="Disordered" evidence="1">
    <location>
        <begin position="32"/>
        <end position="104"/>
    </location>
</feature>
<keyword evidence="5" id="KW-1185">Reference proteome</keyword>
<sequence>MTRAPRLRAPLRYRVGVAVALGLGLLAGCANPAPWPPDASPEPPPTSTTTAPQPTPAPAPSAPSIPSAEPVESLAPVDPAPAEPSTTAPPASPTPAPPAPVPDVAAGLRSAVDALNAARADAGAGALARHDGLTALAQTQADHYGRGGTEWDGDLGAQLAAAGFATGSALARNGGGVGDIGGAVTAWLADGDARATLTDPGVSAVGLAQATLPDGRPMVVVVVGYRADDGSIPAASQGAAEALGLTNAERAAFGLPALTISEDLNRAAQGQADHQASILTMTHDGNGGLGARLGAVGYRAGAENVAAGQRSVGEVVQGWIDSPGHHANIVNPDLTEVGFAVAFGADGRSYWAQVFGTR</sequence>
<evidence type="ECO:0000256" key="2">
    <source>
        <dbReference type="SAM" id="SignalP"/>
    </source>
</evidence>
<feature type="signal peptide" evidence="2">
    <location>
        <begin position="1"/>
        <end position="32"/>
    </location>
</feature>
<reference evidence="4 5" key="1">
    <citation type="submission" date="2018-11" db="EMBL/GenBank/DDBJ databases">
        <title>Complete genome sequencing of the Actinobacteria Serinibacter sp. K3-2.</title>
        <authorList>
            <person name="Rakitin A.L."/>
            <person name="Beletsky A.V."/>
            <person name="Mardanov A.V."/>
            <person name="Ravin N.V."/>
            <person name="Gromova A.S."/>
            <person name="Filippova S.N."/>
            <person name="Gal'Chenko V.F."/>
        </authorList>
    </citation>
    <scope>NUCLEOTIDE SEQUENCE [LARGE SCALE GENOMIC DNA]</scope>
    <source>
        <strain evidence="4 5">K3-2</strain>
    </source>
</reference>
<gene>
    <name evidence="4" type="ORF">SERN_0845</name>
</gene>
<dbReference type="EMBL" id="RHPJ01000001">
    <property type="protein sequence ID" value="TGO06653.1"/>
    <property type="molecule type" value="Genomic_DNA"/>
</dbReference>
<protein>
    <submittedName>
        <fullName evidence="4">Transporter</fullName>
    </submittedName>
</protein>
<feature type="domain" description="SCP" evidence="3">
    <location>
        <begin position="112"/>
        <end position="222"/>
    </location>
</feature>
<feature type="compositionally biased region" description="Pro residues" evidence="1">
    <location>
        <begin position="90"/>
        <end position="101"/>
    </location>
</feature>
<dbReference type="Gene3D" id="3.40.33.10">
    <property type="entry name" value="CAP"/>
    <property type="match status" value="2"/>
</dbReference>
<name>A0A4Z1E7Y9_9MICO</name>
<feature type="domain" description="SCP" evidence="3">
    <location>
        <begin position="244"/>
        <end position="355"/>
    </location>
</feature>
<feature type="chain" id="PRO_5021439804" evidence="2">
    <location>
        <begin position="33"/>
        <end position="358"/>
    </location>
</feature>
<dbReference type="SUPFAM" id="SSF55797">
    <property type="entry name" value="PR-1-like"/>
    <property type="match status" value="2"/>
</dbReference>
<dbReference type="PANTHER" id="PTHR31157:SF1">
    <property type="entry name" value="SCP DOMAIN-CONTAINING PROTEIN"/>
    <property type="match status" value="1"/>
</dbReference>
<dbReference type="PROSITE" id="PS51257">
    <property type="entry name" value="PROKAR_LIPOPROTEIN"/>
    <property type="match status" value="1"/>
</dbReference>
<evidence type="ECO:0000313" key="4">
    <source>
        <dbReference type="EMBL" id="TGO06653.1"/>
    </source>
</evidence>
<organism evidence="4 5">
    <name type="scientific">Serinibacter arcticus</name>
    <dbReference type="NCBI Taxonomy" id="1655435"/>
    <lineage>
        <taxon>Bacteria</taxon>
        <taxon>Bacillati</taxon>
        <taxon>Actinomycetota</taxon>
        <taxon>Actinomycetes</taxon>
        <taxon>Micrococcales</taxon>
        <taxon>Beutenbergiaceae</taxon>
        <taxon>Serinibacter</taxon>
    </lineage>
</organism>
<proteinExistence type="predicted"/>
<dbReference type="PANTHER" id="PTHR31157">
    <property type="entry name" value="SCP DOMAIN-CONTAINING PROTEIN"/>
    <property type="match status" value="1"/>
</dbReference>
<feature type="compositionally biased region" description="Pro residues" evidence="1">
    <location>
        <begin position="33"/>
        <end position="46"/>
    </location>
</feature>
<dbReference type="CDD" id="cd05379">
    <property type="entry name" value="CAP_bacterial"/>
    <property type="match status" value="1"/>
</dbReference>
<keyword evidence="2" id="KW-0732">Signal</keyword>
<evidence type="ECO:0000256" key="1">
    <source>
        <dbReference type="SAM" id="MobiDB-lite"/>
    </source>
</evidence>
<dbReference type="Pfam" id="PF00188">
    <property type="entry name" value="CAP"/>
    <property type="match status" value="2"/>
</dbReference>
<accession>A0A4Z1E7Y9</accession>
<feature type="compositionally biased region" description="Pro residues" evidence="1">
    <location>
        <begin position="53"/>
        <end position="63"/>
    </location>
</feature>
<dbReference type="InterPro" id="IPR014044">
    <property type="entry name" value="CAP_dom"/>
</dbReference>
<comment type="caution">
    <text evidence="4">The sequence shown here is derived from an EMBL/GenBank/DDBJ whole genome shotgun (WGS) entry which is preliminary data.</text>
</comment>